<dbReference type="SUPFAM" id="SSF74731">
    <property type="entry name" value="Ribosomal protein L20"/>
    <property type="match status" value="1"/>
</dbReference>
<comment type="subcellular location">
    <subcellularLocation>
        <location evidence="2">Endomembrane system</location>
    </subcellularLocation>
    <subcellularLocation>
        <location evidence="1">Membrane</location>
        <topology evidence="1">Single-pass membrane protein</topology>
    </subcellularLocation>
</comment>
<keyword evidence="8" id="KW-1133">Transmembrane helix</keyword>
<comment type="similarity">
    <text evidence="3">Belongs to the ATPase B chain family.</text>
</comment>
<comment type="function">
    <text evidence="11">F(1)F(0) ATP synthase produces ATP from ADP in the presence of a proton or sodium gradient. F-type ATPases consist of two structural domains, F(1) containing the extramembraneous catalytic core and F(0) containing the membrane proton channel, linked together by a central stalk and a peripheral stalk. During catalysis, ATP synthesis in the catalytic domain of F(1) is coupled via a rotary mechanism of the central stalk subunits to proton translocation.</text>
</comment>
<keyword evidence="7" id="KW-0375">Hydrogen ion transport</keyword>
<keyword evidence="4" id="KW-0813">Transport</keyword>
<dbReference type="PANTHER" id="PTHR33445:SF1">
    <property type="entry name" value="ATP SYNTHASE SUBUNIT B"/>
    <property type="match status" value="1"/>
</dbReference>
<dbReference type="GO" id="GO:0015986">
    <property type="term" value="P:proton motive force-driven ATP synthesis"/>
    <property type="evidence" value="ECO:0007669"/>
    <property type="project" value="InterPro"/>
</dbReference>
<proteinExistence type="inferred from homology"/>
<keyword evidence="12" id="KW-0175">Coiled coil</keyword>
<feature type="coiled-coil region" evidence="12">
    <location>
        <begin position="35"/>
        <end position="96"/>
    </location>
</feature>
<gene>
    <name evidence="13" type="ORF">MNB_SV-10-856</name>
</gene>
<dbReference type="GO" id="GO:0045259">
    <property type="term" value="C:proton-transporting ATP synthase complex"/>
    <property type="evidence" value="ECO:0007669"/>
    <property type="project" value="UniProtKB-KW"/>
</dbReference>
<accession>A0A1W1CLP8</accession>
<dbReference type="AlphaFoldDB" id="A0A1W1CLP8"/>
<keyword evidence="10" id="KW-0472">Membrane</keyword>
<evidence type="ECO:0000256" key="5">
    <source>
        <dbReference type="ARBA" id="ARBA00022547"/>
    </source>
</evidence>
<evidence type="ECO:0000256" key="12">
    <source>
        <dbReference type="SAM" id="Coils"/>
    </source>
</evidence>
<dbReference type="CDD" id="cd06503">
    <property type="entry name" value="ATP-synt_Fo_b"/>
    <property type="match status" value="1"/>
</dbReference>
<dbReference type="Pfam" id="PF00430">
    <property type="entry name" value="ATP-synt_B"/>
    <property type="match status" value="1"/>
</dbReference>
<keyword evidence="6" id="KW-0812">Transmembrane</keyword>
<evidence type="ECO:0000256" key="4">
    <source>
        <dbReference type="ARBA" id="ARBA00022448"/>
    </source>
</evidence>
<organism evidence="13">
    <name type="scientific">hydrothermal vent metagenome</name>
    <dbReference type="NCBI Taxonomy" id="652676"/>
    <lineage>
        <taxon>unclassified sequences</taxon>
        <taxon>metagenomes</taxon>
        <taxon>ecological metagenomes</taxon>
    </lineage>
</organism>
<protein>
    <submittedName>
        <fullName evidence="13">ATP synthase F0 sector subunit b</fullName>
        <ecNumber evidence="13">3.6.3.14</ecNumber>
    </submittedName>
</protein>
<dbReference type="GO" id="GO:0046961">
    <property type="term" value="F:proton-transporting ATPase activity, rotational mechanism"/>
    <property type="evidence" value="ECO:0007669"/>
    <property type="project" value="TreeGrafter"/>
</dbReference>
<evidence type="ECO:0000256" key="7">
    <source>
        <dbReference type="ARBA" id="ARBA00022781"/>
    </source>
</evidence>
<evidence type="ECO:0000256" key="10">
    <source>
        <dbReference type="ARBA" id="ARBA00023136"/>
    </source>
</evidence>
<evidence type="ECO:0000256" key="8">
    <source>
        <dbReference type="ARBA" id="ARBA00022989"/>
    </source>
</evidence>
<evidence type="ECO:0000256" key="9">
    <source>
        <dbReference type="ARBA" id="ARBA00023065"/>
    </source>
</evidence>
<evidence type="ECO:0000256" key="1">
    <source>
        <dbReference type="ARBA" id="ARBA00004167"/>
    </source>
</evidence>
<dbReference type="GO" id="GO:0012505">
    <property type="term" value="C:endomembrane system"/>
    <property type="evidence" value="ECO:0007669"/>
    <property type="project" value="UniProtKB-SubCell"/>
</dbReference>
<dbReference type="GO" id="GO:0016787">
    <property type="term" value="F:hydrolase activity"/>
    <property type="evidence" value="ECO:0007669"/>
    <property type="project" value="UniProtKB-KW"/>
</dbReference>
<dbReference type="NCBIfam" id="NF006293">
    <property type="entry name" value="PRK08476.1"/>
    <property type="match status" value="1"/>
</dbReference>
<evidence type="ECO:0000313" key="13">
    <source>
        <dbReference type="EMBL" id="SFV66694.1"/>
    </source>
</evidence>
<dbReference type="InterPro" id="IPR002146">
    <property type="entry name" value="ATP_synth_b/b'su_bac/chlpt"/>
</dbReference>
<sequence>MLFQPLVKFMDDRDRSIAKDLEAAKGLSGNSDELNAQAAENIDNAKAEAAAIRQKAIDKEKSLAASKVEAKQEELNKKYKNFAEKLAADKENLKNSLLSQMPLFKESLKAKFSKL</sequence>
<keyword evidence="13" id="KW-0378">Hydrolase</keyword>
<name>A0A1W1CLP8_9ZZZZ</name>
<evidence type="ECO:0000256" key="2">
    <source>
        <dbReference type="ARBA" id="ARBA00004308"/>
    </source>
</evidence>
<dbReference type="EC" id="3.6.3.14" evidence="13"/>
<reference evidence="13" key="1">
    <citation type="submission" date="2016-10" db="EMBL/GenBank/DDBJ databases">
        <authorList>
            <person name="de Groot N.N."/>
        </authorList>
    </citation>
    <scope>NUCLEOTIDE SEQUENCE</scope>
</reference>
<dbReference type="PANTHER" id="PTHR33445">
    <property type="entry name" value="ATP SYNTHASE SUBUNIT B', CHLOROPLASTIC"/>
    <property type="match status" value="1"/>
</dbReference>
<dbReference type="InterPro" id="IPR035566">
    <property type="entry name" value="Ribosomal_protein_bL20_C"/>
</dbReference>
<dbReference type="InterPro" id="IPR050059">
    <property type="entry name" value="ATP_synthase_B_chain"/>
</dbReference>
<evidence type="ECO:0000256" key="6">
    <source>
        <dbReference type="ARBA" id="ARBA00022692"/>
    </source>
</evidence>
<keyword evidence="9" id="KW-0406">Ion transport</keyword>
<keyword evidence="5" id="KW-0138">CF(0)</keyword>
<dbReference type="EMBL" id="FPHL01000044">
    <property type="protein sequence ID" value="SFV66694.1"/>
    <property type="molecule type" value="Genomic_DNA"/>
</dbReference>
<evidence type="ECO:0000256" key="3">
    <source>
        <dbReference type="ARBA" id="ARBA00005513"/>
    </source>
</evidence>
<evidence type="ECO:0000256" key="11">
    <source>
        <dbReference type="ARBA" id="ARBA00025198"/>
    </source>
</evidence>